<protein>
    <submittedName>
        <fullName evidence="8">Membrane fusion protein, multidrug efflux system</fullName>
    </submittedName>
</protein>
<evidence type="ECO:0000256" key="4">
    <source>
        <dbReference type="ARBA" id="ARBA00023136"/>
    </source>
</evidence>
<dbReference type="STRING" id="571438.SAMN05192586_10372"/>
<keyword evidence="3 7" id="KW-1133">Transmembrane helix</keyword>
<evidence type="ECO:0000256" key="1">
    <source>
        <dbReference type="ARBA" id="ARBA00004167"/>
    </source>
</evidence>
<evidence type="ECO:0000256" key="7">
    <source>
        <dbReference type="SAM" id="Phobius"/>
    </source>
</evidence>
<dbReference type="Gene3D" id="2.40.50.100">
    <property type="match status" value="1"/>
</dbReference>
<dbReference type="PANTHER" id="PTHR30386:SF26">
    <property type="entry name" value="TRANSPORT PROTEIN COMB"/>
    <property type="match status" value="1"/>
</dbReference>
<dbReference type="OrthoDB" id="9811754at2"/>
<keyword evidence="5" id="KW-0175">Coiled coil</keyword>
<comment type="subcellular location">
    <subcellularLocation>
        <location evidence="1">Membrane</location>
        <topology evidence="1">Single-pass membrane protein</topology>
    </subcellularLocation>
</comment>
<accession>A0A1G7JMK7</accession>
<name>A0A1G7JMK7_9BACT</name>
<evidence type="ECO:0000256" key="6">
    <source>
        <dbReference type="SAM" id="MobiDB-lite"/>
    </source>
</evidence>
<proteinExistence type="predicted"/>
<feature type="compositionally biased region" description="Basic and acidic residues" evidence="6">
    <location>
        <begin position="115"/>
        <end position="126"/>
    </location>
</feature>
<dbReference type="AlphaFoldDB" id="A0A1G7JMK7"/>
<dbReference type="EMBL" id="FNBX01000003">
    <property type="protein sequence ID" value="SDF26192.1"/>
    <property type="molecule type" value="Genomic_DNA"/>
</dbReference>
<dbReference type="GO" id="GO:0016020">
    <property type="term" value="C:membrane"/>
    <property type="evidence" value="ECO:0007669"/>
    <property type="project" value="UniProtKB-SubCell"/>
</dbReference>
<evidence type="ECO:0000313" key="9">
    <source>
        <dbReference type="Proteomes" id="UP000199355"/>
    </source>
</evidence>
<dbReference type="Proteomes" id="UP000199355">
    <property type="component" value="Unassembled WGS sequence"/>
</dbReference>
<feature type="region of interest" description="Disordered" evidence="6">
    <location>
        <begin position="105"/>
        <end position="126"/>
    </location>
</feature>
<feature type="coiled-coil region" evidence="5">
    <location>
        <begin position="185"/>
        <end position="230"/>
    </location>
</feature>
<sequence length="402" mass="43252">MSEPVYLSMPKAVRSKAPLWLRLLPLWILVLLALGAAWLWAEAGRLESVRAVLDGMVLTVAPQYTARVVDVPVTEGQEVRRGQVLARLDAADYNRRLAEAAREADGLRRMAGPPGREETAARLKDAEAAERDMVRRLAQARNEEDARQRQRQERVAAHVRAQLHLRGLDSQGGPRAAGQSAYAAAQRAEAEARAAMERAVTAFEEASRARAALDQELGRVRNELLRYKEAASRGRYGQRPGGGSVVPMPVPVADTALYAPQDARVLRVLTVPGRTATKDEPVALLLPRGEQAAGGFWVQAYFAAEDARRIKPGQPCAVRLEQSGAELTGSVEAVLAAAAPAATGQAPARSAEGAFGAPARDRSVTDAPQALIPVRIRLQAAEAADLTPGQSARCSVQTRSLW</sequence>
<dbReference type="InterPro" id="IPR050739">
    <property type="entry name" value="MFP"/>
</dbReference>
<evidence type="ECO:0000313" key="8">
    <source>
        <dbReference type="EMBL" id="SDF26192.1"/>
    </source>
</evidence>
<evidence type="ECO:0000256" key="2">
    <source>
        <dbReference type="ARBA" id="ARBA00022692"/>
    </source>
</evidence>
<gene>
    <name evidence="8" type="ORF">SAMN05192586_10372</name>
</gene>
<dbReference type="Gene3D" id="2.40.30.170">
    <property type="match status" value="1"/>
</dbReference>
<evidence type="ECO:0000256" key="5">
    <source>
        <dbReference type="SAM" id="Coils"/>
    </source>
</evidence>
<keyword evidence="2 7" id="KW-0812">Transmembrane</keyword>
<evidence type="ECO:0000256" key="3">
    <source>
        <dbReference type="ARBA" id="ARBA00022989"/>
    </source>
</evidence>
<keyword evidence="4 7" id="KW-0472">Membrane</keyword>
<organism evidence="8 9">
    <name type="scientific">Desulfovibrio legallii</name>
    <dbReference type="NCBI Taxonomy" id="571438"/>
    <lineage>
        <taxon>Bacteria</taxon>
        <taxon>Pseudomonadati</taxon>
        <taxon>Thermodesulfobacteriota</taxon>
        <taxon>Desulfovibrionia</taxon>
        <taxon>Desulfovibrionales</taxon>
        <taxon>Desulfovibrionaceae</taxon>
        <taxon>Desulfovibrio</taxon>
    </lineage>
</organism>
<feature type="transmembrane region" description="Helical" evidence="7">
    <location>
        <begin position="20"/>
        <end position="41"/>
    </location>
</feature>
<keyword evidence="9" id="KW-1185">Reference proteome</keyword>
<dbReference type="PANTHER" id="PTHR30386">
    <property type="entry name" value="MEMBRANE FUSION SUBUNIT OF EMRAB-TOLC MULTIDRUG EFFLUX PUMP"/>
    <property type="match status" value="1"/>
</dbReference>
<dbReference type="RefSeq" id="WP_092152832.1">
    <property type="nucleotide sequence ID" value="NZ_FNBX01000003.1"/>
</dbReference>
<reference evidence="9" key="1">
    <citation type="submission" date="2016-10" db="EMBL/GenBank/DDBJ databases">
        <authorList>
            <person name="Varghese N."/>
            <person name="Submissions S."/>
        </authorList>
    </citation>
    <scope>NUCLEOTIDE SEQUENCE [LARGE SCALE GENOMIC DNA]</scope>
    <source>
        <strain evidence="9">KHC7</strain>
    </source>
</reference>